<evidence type="ECO:0000256" key="3">
    <source>
        <dbReference type="PIRSR" id="PIRSR036894-1"/>
    </source>
</evidence>
<gene>
    <name evidence="5" type="primary">pmi</name>
    <name evidence="5" type="ORF">NCTC503_02304</name>
</gene>
<dbReference type="AlphaFoldDB" id="A0A4U9RYN9"/>
<dbReference type="InterPro" id="IPR011051">
    <property type="entry name" value="RmlC_Cupin_sf"/>
</dbReference>
<accession>A0A4U9RYN9</accession>
<dbReference type="EC" id="5.3.1.8" evidence="5"/>
<dbReference type="RefSeq" id="WP_171012059.1">
    <property type="nucleotide sequence ID" value="NZ_CBCRUQ010000002.1"/>
</dbReference>
<dbReference type="Proteomes" id="UP000308489">
    <property type="component" value="Chromosome 1"/>
</dbReference>
<feature type="binding site" evidence="3">
    <location>
        <position position="71"/>
    </location>
    <ligand>
        <name>Zn(2+)</name>
        <dbReference type="ChEBI" id="CHEBI:29105"/>
    </ligand>
</feature>
<dbReference type="SUPFAM" id="SSF51182">
    <property type="entry name" value="RmlC-like cupins"/>
    <property type="match status" value="1"/>
</dbReference>
<dbReference type="PIRSF" id="PIRSF036894">
    <property type="entry name" value="PMI_Firm_short"/>
    <property type="match status" value="1"/>
</dbReference>
<dbReference type="GO" id="GO:0046872">
    <property type="term" value="F:metal ion binding"/>
    <property type="evidence" value="ECO:0007669"/>
    <property type="project" value="UniProtKB-KW"/>
</dbReference>
<keyword evidence="6" id="KW-1185">Reference proteome</keyword>
<dbReference type="CDD" id="cd07010">
    <property type="entry name" value="cupin_PMI_type_I_N_bac"/>
    <property type="match status" value="1"/>
</dbReference>
<evidence type="ECO:0000313" key="6">
    <source>
        <dbReference type="Proteomes" id="UP000308489"/>
    </source>
</evidence>
<name>A0A4U9RYN9_HATHI</name>
<evidence type="ECO:0000256" key="4">
    <source>
        <dbReference type="PIRSR" id="PIRSR036894-2"/>
    </source>
</evidence>
<dbReference type="GO" id="GO:0005975">
    <property type="term" value="P:carbohydrate metabolic process"/>
    <property type="evidence" value="ECO:0007669"/>
    <property type="project" value="InterPro"/>
</dbReference>
<feature type="binding site" evidence="3">
    <location>
        <position position="88"/>
    </location>
    <ligand>
        <name>Zn(2+)</name>
        <dbReference type="ChEBI" id="CHEBI:29105"/>
    </ligand>
</feature>
<proteinExistence type="predicted"/>
<comment type="cofactor">
    <cofactor evidence="3">
        <name>Zn(2+)</name>
        <dbReference type="ChEBI" id="CHEBI:29105"/>
    </cofactor>
    <text evidence="3">Binds 1 zinc ion per subunit.</text>
</comment>
<reference evidence="5 6" key="1">
    <citation type="submission" date="2019-05" db="EMBL/GenBank/DDBJ databases">
        <authorList>
            <consortium name="Pathogen Informatics"/>
        </authorList>
    </citation>
    <scope>NUCLEOTIDE SEQUENCE [LARGE SCALE GENOMIC DNA]</scope>
    <source>
        <strain evidence="5 6">NCTC503</strain>
    </source>
</reference>
<dbReference type="Gene3D" id="2.60.120.10">
    <property type="entry name" value="Jelly Rolls"/>
    <property type="match status" value="2"/>
</dbReference>
<dbReference type="InterPro" id="IPR014710">
    <property type="entry name" value="RmlC-like_jellyroll"/>
</dbReference>
<feature type="active site" evidence="4">
    <location>
        <position position="166"/>
    </location>
</feature>
<dbReference type="EMBL" id="LR590481">
    <property type="protein sequence ID" value="VTQ94330.1"/>
    <property type="molecule type" value="Genomic_DNA"/>
</dbReference>
<protein>
    <submittedName>
        <fullName evidence="5">Mannose-6-phosphate isomerase</fullName>
        <ecNumber evidence="5">5.3.1.8</ecNumber>
    </submittedName>
</protein>
<sequence length="276" mass="32353">MKNSILKLNAVHKRKPWGWEDWNLCCHKEGVSIIENYDIEEKNLWKYLNFKDFPILVKNIMAIKDLSIQVHPGHEFARMVEKDNGKSECWYILDSKENSYIYYGLKENVSYEKLKDILYNGTIEEFVHRVPVKRGDFIYIPAGTIHAIGAGIELLEIQQNSNITYRIYDYNRGRELHLEKALHVIDLKNNLNIKKIDDFKIFKSNEFIIEKIRVSKSGVFETLDKFQCIFILEGEGEIKNLSSGEVLELKEKDTFFIESGIEYEIKGNIEFIKTGE</sequence>
<keyword evidence="5" id="KW-0413">Isomerase</keyword>
<keyword evidence="1 3" id="KW-0479">Metal-binding</keyword>
<dbReference type="GO" id="GO:0004476">
    <property type="term" value="F:mannose-6-phosphate isomerase activity"/>
    <property type="evidence" value="ECO:0007669"/>
    <property type="project" value="UniProtKB-EC"/>
</dbReference>
<keyword evidence="2 3" id="KW-0862">Zinc</keyword>
<dbReference type="InterPro" id="IPR014628">
    <property type="entry name" value="Man6P_isomerase_Firm_short"/>
</dbReference>
<dbReference type="InterPro" id="IPR051804">
    <property type="entry name" value="Carb_Metab_Reg_Kinase/Isom"/>
</dbReference>
<evidence type="ECO:0000256" key="2">
    <source>
        <dbReference type="ARBA" id="ARBA00022833"/>
    </source>
</evidence>
<evidence type="ECO:0000313" key="5">
    <source>
        <dbReference type="EMBL" id="VTQ94330.1"/>
    </source>
</evidence>
<dbReference type="PANTHER" id="PTHR42742:SF3">
    <property type="entry name" value="FRUCTOKINASE"/>
    <property type="match status" value="1"/>
</dbReference>
<organism evidence="5 6">
    <name type="scientific">Hathewaya histolytica</name>
    <name type="common">Clostridium histolyticum</name>
    <dbReference type="NCBI Taxonomy" id="1498"/>
    <lineage>
        <taxon>Bacteria</taxon>
        <taxon>Bacillati</taxon>
        <taxon>Bacillota</taxon>
        <taxon>Clostridia</taxon>
        <taxon>Eubacteriales</taxon>
        <taxon>Clostridiaceae</taxon>
        <taxon>Hathewaya</taxon>
    </lineage>
</organism>
<dbReference type="PANTHER" id="PTHR42742">
    <property type="entry name" value="TRANSCRIPTIONAL REPRESSOR MPRA"/>
    <property type="match status" value="1"/>
</dbReference>
<dbReference type="KEGG" id="hhw:NCTC503_02304"/>
<feature type="binding site" evidence="3">
    <location>
        <position position="146"/>
    </location>
    <ligand>
        <name>Zn(2+)</name>
        <dbReference type="ChEBI" id="CHEBI:29105"/>
    </ligand>
</feature>
<evidence type="ECO:0000256" key="1">
    <source>
        <dbReference type="ARBA" id="ARBA00022723"/>
    </source>
</evidence>